<dbReference type="PANTHER" id="PTHR24250">
    <property type="entry name" value="CHYMOTRYPSIN-RELATED"/>
    <property type="match status" value="1"/>
</dbReference>
<dbReference type="RefSeq" id="XP_006819086.1">
    <property type="nucleotide sequence ID" value="XM_006819023.1"/>
</dbReference>
<feature type="domain" description="Peptidase S1" evidence="2">
    <location>
        <begin position="12"/>
        <end position="237"/>
    </location>
</feature>
<accession>A0ABM0MGE5</accession>
<dbReference type="CDD" id="cd00190">
    <property type="entry name" value="Tryp_SPc"/>
    <property type="match status" value="1"/>
</dbReference>
<dbReference type="PRINTS" id="PR00722">
    <property type="entry name" value="CHYMOTRYPSIN"/>
</dbReference>
<reference evidence="4" key="1">
    <citation type="submission" date="2025-08" db="UniProtKB">
        <authorList>
            <consortium name="RefSeq"/>
        </authorList>
    </citation>
    <scope>IDENTIFICATION</scope>
    <source>
        <tissue evidence="4">Testes</tissue>
    </source>
</reference>
<organism evidence="3 4">
    <name type="scientific">Saccoglossus kowalevskii</name>
    <name type="common">Acorn worm</name>
    <dbReference type="NCBI Taxonomy" id="10224"/>
    <lineage>
        <taxon>Eukaryota</taxon>
        <taxon>Metazoa</taxon>
        <taxon>Hemichordata</taxon>
        <taxon>Enteropneusta</taxon>
        <taxon>Harrimaniidae</taxon>
        <taxon>Saccoglossus</taxon>
    </lineage>
</organism>
<keyword evidence="3" id="KW-1185">Reference proteome</keyword>
<dbReference type="Proteomes" id="UP000694865">
    <property type="component" value="Unplaced"/>
</dbReference>
<dbReference type="InterPro" id="IPR043504">
    <property type="entry name" value="Peptidase_S1_PA_chymotrypsin"/>
</dbReference>
<evidence type="ECO:0000313" key="3">
    <source>
        <dbReference type="Proteomes" id="UP000694865"/>
    </source>
</evidence>
<sequence>MEPLLENITSNVKGGVVESCLHPWMAIVNYTQGDTEHICGGILVHKKYVLTAAQCAMAEPAVYEVYLGKHDRFDNSDGVLYAVSTITVRFLDVSDSLFSDYAVLKLANAADTNNPRILPIDLGKRTIWNGEMCQIIGWGTQAGDNLQYPQIANVAILNNTQCAQDLEDDITDNMICAVNQIPAVCPGDIGGPLICQTDGKWEVHGITSLADSACAQDVPDVYTRISANFDALNRMIPGSENGNHGFGNGNGNGNS</sequence>
<evidence type="ECO:0000313" key="4">
    <source>
        <dbReference type="RefSeq" id="XP_006819086.1"/>
    </source>
</evidence>
<dbReference type="SMART" id="SM00020">
    <property type="entry name" value="Tryp_SPc"/>
    <property type="match status" value="1"/>
</dbReference>
<keyword evidence="1" id="KW-1015">Disulfide bond</keyword>
<gene>
    <name evidence="4" type="primary">LOC102805473</name>
</gene>
<dbReference type="SUPFAM" id="SSF50494">
    <property type="entry name" value="Trypsin-like serine proteases"/>
    <property type="match status" value="1"/>
</dbReference>
<name>A0ABM0MGE5_SACKO</name>
<proteinExistence type="predicted"/>
<dbReference type="GeneID" id="102805473"/>
<evidence type="ECO:0000259" key="2">
    <source>
        <dbReference type="PROSITE" id="PS50240"/>
    </source>
</evidence>
<dbReference type="Gene3D" id="2.40.10.10">
    <property type="entry name" value="Trypsin-like serine proteases"/>
    <property type="match status" value="1"/>
</dbReference>
<dbReference type="InterPro" id="IPR001254">
    <property type="entry name" value="Trypsin_dom"/>
</dbReference>
<dbReference type="Pfam" id="PF00089">
    <property type="entry name" value="Trypsin"/>
    <property type="match status" value="1"/>
</dbReference>
<evidence type="ECO:0000256" key="1">
    <source>
        <dbReference type="ARBA" id="ARBA00023157"/>
    </source>
</evidence>
<protein>
    <submittedName>
        <fullName evidence="4">Chymotrypsin A-like</fullName>
    </submittedName>
</protein>
<dbReference type="PANTHER" id="PTHR24250:SF27">
    <property type="entry name" value="ELASTASE 2 LIKE"/>
    <property type="match status" value="1"/>
</dbReference>
<dbReference type="InterPro" id="IPR009003">
    <property type="entry name" value="Peptidase_S1_PA"/>
</dbReference>
<dbReference type="InterPro" id="IPR001314">
    <property type="entry name" value="Peptidase_S1A"/>
</dbReference>
<dbReference type="PROSITE" id="PS50240">
    <property type="entry name" value="TRYPSIN_DOM"/>
    <property type="match status" value="1"/>
</dbReference>